<organism evidence="3 4">
    <name type="scientific">Lentilactobacillus sunkii DSM 19904</name>
    <dbReference type="NCBI Taxonomy" id="1423808"/>
    <lineage>
        <taxon>Bacteria</taxon>
        <taxon>Bacillati</taxon>
        <taxon>Bacillota</taxon>
        <taxon>Bacilli</taxon>
        <taxon>Lactobacillales</taxon>
        <taxon>Lactobacillaceae</taxon>
        <taxon>Lentilactobacillus</taxon>
    </lineage>
</organism>
<dbReference type="SUPFAM" id="SSF53474">
    <property type="entry name" value="alpha/beta-Hydrolases"/>
    <property type="match status" value="1"/>
</dbReference>
<dbReference type="GO" id="GO:0006508">
    <property type="term" value="P:proteolysis"/>
    <property type="evidence" value="ECO:0007669"/>
    <property type="project" value="InterPro"/>
</dbReference>
<accession>A0A0R1L382</accession>
<gene>
    <name evidence="3" type="ORF">FD17_GL000248</name>
</gene>
<feature type="active site" description="Nucleophile" evidence="1">
    <location>
        <position position="97"/>
    </location>
</feature>
<dbReference type="GO" id="GO:0052689">
    <property type="term" value="F:carboxylic ester hydrolase activity"/>
    <property type="evidence" value="ECO:0007669"/>
    <property type="project" value="InterPro"/>
</dbReference>
<feature type="domain" description="Peptidase S9 prolyl oligopeptidase catalytic" evidence="2">
    <location>
        <begin position="39"/>
        <end position="248"/>
    </location>
</feature>
<name>A0A0R1L382_9LACO</name>
<sequence>MGAMQTPIKPFYFEHGPKAIILLHAFASGPVDVRMLARYLERENYTVYAPMFMGHGTADFSDILLQGTPERWWHDAQNAVKFLKDKGYTQISIFGISLGGIFAAKTLENDPSLVGGGSFGSPIVRKRQFSVHNTFMQMAKANFIQYQTNEAIMDSKLKWLDDNIDTLLAKIADFTVGVAEDLPQIHQPYFIGQGLSDEIVNPESAKSLRDELVNSQVSYHEYPNASHMITVNTAHKQLEADLTQFLTQLYE</sequence>
<feature type="active site" description="Charge relay system" evidence="1">
    <location>
        <position position="197"/>
    </location>
</feature>
<dbReference type="InterPro" id="IPR029058">
    <property type="entry name" value="AB_hydrolase_fold"/>
</dbReference>
<evidence type="ECO:0000313" key="3">
    <source>
        <dbReference type="EMBL" id="KRK90008.1"/>
    </source>
</evidence>
<dbReference type="InterPro" id="IPR001375">
    <property type="entry name" value="Peptidase_S9_cat"/>
</dbReference>
<dbReference type="PATRIC" id="fig|1423808.3.peg.246"/>
<dbReference type="Gene3D" id="3.40.50.1820">
    <property type="entry name" value="alpha/beta hydrolase"/>
    <property type="match status" value="1"/>
</dbReference>
<proteinExistence type="predicted"/>
<comment type="caution">
    <text evidence="3">The sequence shown here is derived from an EMBL/GenBank/DDBJ whole genome shotgun (WGS) entry which is preliminary data.</text>
</comment>
<dbReference type="AlphaFoldDB" id="A0A0R1L382"/>
<reference evidence="3 4" key="1">
    <citation type="journal article" date="2015" name="Genome Announc.">
        <title>Expanding the biotechnology potential of lactobacilli through comparative genomics of 213 strains and associated genera.</title>
        <authorList>
            <person name="Sun Z."/>
            <person name="Harris H.M."/>
            <person name="McCann A."/>
            <person name="Guo C."/>
            <person name="Argimon S."/>
            <person name="Zhang W."/>
            <person name="Yang X."/>
            <person name="Jeffery I.B."/>
            <person name="Cooney J.C."/>
            <person name="Kagawa T.F."/>
            <person name="Liu W."/>
            <person name="Song Y."/>
            <person name="Salvetti E."/>
            <person name="Wrobel A."/>
            <person name="Rasinkangas P."/>
            <person name="Parkhill J."/>
            <person name="Rea M.C."/>
            <person name="O'Sullivan O."/>
            <person name="Ritari J."/>
            <person name="Douillard F.P."/>
            <person name="Paul Ross R."/>
            <person name="Yang R."/>
            <person name="Briner A.E."/>
            <person name="Felis G.E."/>
            <person name="de Vos W.M."/>
            <person name="Barrangou R."/>
            <person name="Klaenhammer T.R."/>
            <person name="Caufield P.W."/>
            <person name="Cui Y."/>
            <person name="Zhang H."/>
            <person name="O'Toole P.W."/>
        </authorList>
    </citation>
    <scope>NUCLEOTIDE SEQUENCE [LARGE SCALE GENOMIC DNA]</scope>
    <source>
        <strain evidence="3 4">DSM 19904</strain>
    </source>
</reference>
<dbReference type="Proteomes" id="UP000051581">
    <property type="component" value="Unassembled WGS sequence"/>
</dbReference>
<dbReference type="GO" id="GO:0008236">
    <property type="term" value="F:serine-type peptidase activity"/>
    <property type="evidence" value="ECO:0007669"/>
    <property type="project" value="InterPro"/>
</dbReference>
<dbReference type="PIRSF" id="PIRSF017388">
    <property type="entry name" value="Esterase_lipase"/>
    <property type="match status" value="1"/>
</dbReference>
<evidence type="ECO:0000259" key="2">
    <source>
        <dbReference type="Pfam" id="PF00326"/>
    </source>
</evidence>
<dbReference type="InterPro" id="IPR012354">
    <property type="entry name" value="Esterase_lipase"/>
</dbReference>
<dbReference type="EMBL" id="AZEA01000001">
    <property type="protein sequence ID" value="KRK90008.1"/>
    <property type="molecule type" value="Genomic_DNA"/>
</dbReference>
<evidence type="ECO:0000313" key="4">
    <source>
        <dbReference type="Proteomes" id="UP000051581"/>
    </source>
</evidence>
<dbReference type="Pfam" id="PF00326">
    <property type="entry name" value="Peptidase_S9"/>
    <property type="match status" value="1"/>
</dbReference>
<protein>
    <submittedName>
        <fullName evidence="3">Carboxylesterase</fullName>
    </submittedName>
</protein>
<feature type="active site" description="Charge relay system" evidence="1">
    <location>
        <position position="227"/>
    </location>
</feature>
<keyword evidence="4" id="KW-1185">Reference proteome</keyword>
<evidence type="ECO:0000256" key="1">
    <source>
        <dbReference type="PIRSR" id="PIRSR017388-1"/>
    </source>
</evidence>